<evidence type="ECO:0000256" key="11">
    <source>
        <dbReference type="ARBA" id="ARBA00022786"/>
    </source>
</evidence>
<dbReference type="InterPro" id="IPR017907">
    <property type="entry name" value="Znf_RING_CS"/>
</dbReference>
<dbReference type="Ensembl" id="ENSPCOT00000033014.1">
    <property type="protein sequence ID" value="ENSPCOP00000022341.1"/>
    <property type="gene ID" value="ENSPCOG00000023255.1"/>
</dbReference>
<dbReference type="PROSITE" id="PS00518">
    <property type="entry name" value="ZF_RING_1"/>
    <property type="match status" value="1"/>
</dbReference>
<comment type="subunit">
    <text evidence="17">Interacts with MEOX2.</text>
</comment>
<dbReference type="InterPro" id="IPR001841">
    <property type="entry name" value="Znf_RING"/>
</dbReference>
<dbReference type="STRING" id="379532.ENSPCOP00000022341"/>
<dbReference type="FunFam" id="3.30.40.10:FF:000112">
    <property type="entry name" value="RING finger protein 10"/>
    <property type="match status" value="1"/>
</dbReference>
<feature type="compositionally biased region" description="Polar residues" evidence="19">
    <location>
        <begin position="649"/>
        <end position="658"/>
    </location>
</feature>
<evidence type="ECO:0000256" key="5">
    <source>
        <dbReference type="ARBA" id="ARBA00008117"/>
    </source>
</evidence>
<evidence type="ECO:0000256" key="7">
    <source>
        <dbReference type="ARBA" id="ARBA00022490"/>
    </source>
</evidence>
<feature type="region of interest" description="Disordered" evidence="19">
    <location>
        <begin position="1"/>
        <end position="119"/>
    </location>
</feature>
<dbReference type="AlphaFoldDB" id="A0A2K6G7Y4"/>
<dbReference type="GO" id="GO:1990116">
    <property type="term" value="P:ribosome-associated ubiquitin-dependent protein catabolic process"/>
    <property type="evidence" value="ECO:0007669"/>
    <property type="project" value="Ensembl"/>
</dbReference>
<comment type="pathway">
    <text evidence="4">Protein modification; protein ubiquitination.</text>
</comment>
<reference evidence="21" key="1">
    <citation type="submission" date="2025-08" db="UniProtKB">
        <authorList>
            <consortium name="Ensembl"/>
        </authorList>
    </citation>
    <scope>IDENTIFICATION</scope>
</reference>
<keyword evidence="13" id="KW-0539">Nucleus</keyword>
<keyword evidence="9" id="KW-0479">Metal-binding</keyword>
<dbReference type="GO" id="GO:0022626">
    <property type="term" value="C:cytosolic ribosome"/>
    <property type="evidence" value="ECO:0007669"/>
    <property type="project" value="Ensembl"/>
</dbReference>
<dbReference type="GO" id="GO:0000976">
    <property type="term" value="F:transcription cis-regulatory region binding"/>
    <property type="evidence" value="ECO:0007669"/>
    <property type="project" value="TreeGrafter"/>
</dbReference>
<feature type="compositionally biased region" description="Low complexity" evidence="19">
    <location>
        <begin position="659"/>
        <end position="671"/>
    </location>
</feature>
<comment type="function">
    <text evidence="16">E3 ubiquitin-protein ligase that catalyzes monoubiquitination of 40S ribosomal proteins RPS2/us5 and RPS3/us3 in response to ribosome stalling. Part of a ribosome quality control that takes place when ribosomes have stalled during translation initiation (iRQC): RNF10 acts by mediating monoubiquitination of RPS2/us5 and RPS3/us3, promoting their degradation by the proteasome. Also promotes ubiquitination of 40S ribosomal proteins in response to ribosome stalling during translation elongation. The action of RNF10 in iRQC is counteracted by USP10. May also act as a transcriptional factor involved in the regulation of MAG (Myelin-associated glycoprotein) expression. Acts as a regulator of Schwann cell differentiation and myelination.</text>
</comment>
<dbReference type="InterPro" id="IPR018957">
    <property type="entry name" value="Znf_C3HC4_RING-type"/>
</dbReference>
<dbReference type="InterPro" id="IPR039739">
    <property type="entry name" value="MAG2/RNF10"/>
</dbReference>
<evidence type="ECO:0000256" key="19">
    <source>
        <dbReference type="SAM" id="MobiDB-lite"/>
    </source>
</evidence>
<evidence type="ECO:0000256" key="9">
    <source>
        <dbReference type="ARBA" id="ARBA00022723"/>
    </source>
</evidence>
<keyword evidence="8" id="KW-0808">Transferase</keyword>
<evidence type="ECO:0000256" key="13">
    <source>
        <dbReference type="ARBA" id="ARBA00023242"/>
    </source>
</evidence>
<evidence type="ECO:0000256" key="4">
    <source>
        <dbReference type="ARBA" id="ARBA00004906"/>
    </source>
</evidence>
<evidence type="ECO:0000256" key="3">
    <source>
        <dbReference type="ARBA" id="ARBA00004496"/>
    </source>
</evidence>
<comment type="catalytic activity">
    <reaction evidence="1">
        <text>S-ubiquitinyl-[E2 ubiquitin-conjugating enzyme]-L-cysteine + [acceptor protein]-L-lysine = [E2 ubiquitin-conjugating enzyme]-L-cysteine + N(6)-ubiquitinyl-[acceptor protein]-L-lysine.</text>
        <dbReference type="EC" id="2.3.2.27"/>
    </reaction>
</comment>
<keyword evidence="22" id="KW-1185">Reference proteome</keyword>
<name>A0A2K6G7Y4_PROCO</name>
<evidence type="ECO:0000256" key="17">
    <source>
        <dbReference type="ARBA" id="ARBA00062812"/>
    </source>
</evidence>
<evidence type="ECO:0000256" key="10">
    <source>
        <dbReference type="ARBA" id="ARBA00022771"/>
    </source>
</evidence>
<comment type="subcellular location">
    <subcellularLocation>
        <location evidence="3">Cytoplasm</location>
    </subcellularLocation>
    <subcellularLocation>
        <location evidence="2">Nucleus</location>
    </subcellularLocation>
</comment>
<dbReference type="Proteomes" id="UP000233160">
    <property type="component" value="Unassembled WGS sequence"/>
</dbReference>
<evidence type="ECO:0000256" key="8">
    <source>
        <dbReference type="ARBA" id="ARBA00022679"/>
    </source>
</evidence>
<comment type="similarity">
    <text evidence="5">Belongs to the RNF10 family.</text>
</comment>
<feature type="compositionally biased region" description="Basic and acidic residues" evidence="19">
    <location>
        <begin position="613"/>
        <end position="630"/>
    </location>
</feature>
<dbReference type="GO" id="GO:0006513">
    <property type="term" value="P:protein monoubiquitination"/>
    <property type="evidence" value="ECO:0007669"/>
    <property type="project" value="Ensembl"/>
</dbReference>
<accession>A0A2K6G7Y4</accession>
<protein>
    <recommendedName>
        <fullName evidence="14">E3 ubiquitin-protein ligase RNF10</fullName>
        <ecNumber evidence="6">2.3.2.27</ecNumber>
    </recommendedName>
    <alternativeName>
        <fullName evidence="15">RING finger protein 10</fullName>
    </alternativeName>
</protein>
<evidence type="ECO:0000256" key="15">
    <source>
        <dbReference type="ARBA" id="ARBA00035390"/>
    </source>
</evidence>
<keyword evidence="7" id="KW-0963">Cytoplasm</keyword>
<dbReference type="PANTHER" id="PTHR12983">
    <property type="entry name" value="RING FINGER 10 FAMILY MEMBER"/>
    <property type="match status" value="1"/>
</dbReference>
<proteinExistence type="inferred from homology"/>
<reference evidence="21" key="2">
    <citation type="submission" date="2025-09" db="UniProtKB">
        <authorList>
            <consortium name="Ensembl"/>
        </authorList>
    </citation>
    <scope>IDENTIFICATION</scope>
</reference>
<dbReference type="GO" id="GO:0045944">
    <property type="term" value="P:positive regulation of transcription by RNA polymerase II"/>
    <property type="evidence" value="ECO:0007669"/>
    <property type="project" value="TreeGrafter"/>
</dbReference>
<evidence type="ECO:0000256" key="1">
    <source>
        <dbReference type="ARBA" id="ARBA00000900"/>
    </source>
</evidence>
<feature type="compositionally biased region" description="Low complexity" evidence="19">
    <location>
        <begin position="104"/>
        <end position="113"/>
    </location>
</feature>
<dbReference type="GO" id="GO:0005634">
    <property type="term" value="C:nucleus"/>
    <property type="evidence" value="ECO:0007669"/>
    <property type="project" value="UniProtKB-SubCell"/>
</dbReference>
<dbReference type="InterPro" id="IPR013083">
    <property type="entry name" value="Znf_RING/FYVE/PHD"/>
</dbReference>
<keyword evidence="11" id="KW-0833">Ubl conjugation pathway</keyword>
<dbReference type="Gene3D" id="3.30.40.10">
    <property type="entry name" value="Zinc/RING finger domain, C3HC4 (zinc finger)"/>
    <property type="match status" value="1"/>
</dbReference>
<dbReference type="GO" id="GO:0051865">
    <property type="term" value="P:protein autoubiquitination"/>
    <property type="evidence" value="ECO:0007669"/>
    <property type="project" value="Ensembl"/>
</dbReference>
<dbReference type="PROSITE" id="PS50089">
    <property type="entry name" value="ZF_RING_2"/>
    <property type="match status" value="1"/>
</dbReference>
<evidence type="ECO:0000256" key="2">
    <source>
        <dbReference type="ARBA" id="ARBA00004123"/>
    </source>
</evidence>
<evidence type="ECO:0000259" key="20">
    <source>
        <dbReference type="PROSITE" id="PS50089"/>
    </source>
</evidence>
<dbReference type="GO" id="GO:0061630">
    <property type="term" value="F:ubiquitin protein ligase activity"/>
    <property type="evidence" value="ECO:0007669"/>
    <property type="project" value="UniProtKB-EC"/>
</dbReference>
<evidence type="ECO:0000256" key="16">
    <source>
        <dbReference type="ARBA" id="ARBA00053639"/>
    </source>
</evidence>
<dbReference type="SUPFAM" id="SSF57850">
    <property type="entry name" value="RING/U-box"/>
    <property type="match status" value="1"/>
</dbReference>
<evidence type="ECO:0000256" key="18">
    <source>
        <dbReference type="PROSITE-ProRule" id="PRU00175"/>
    </source>
</evidence>
<evidence type="ECO:0000256" key="12">
    <source>
        <dbReference type="ARBA" id="ARBA00022833"/>
    </source>
</evidence>
<feature type="compositionally biased region" description="Low complexity" evidence="19">
    <location>
        <begin position="78"/>
        <end position="90"/>
    </location>
</feature>
<feature type="region of interest" description="Disordered" evidence="19">
    <location>
        <begin position="604"/>
        <end position="634"/>
    </location>
</feature>
<keyword evidence="10 18" id="KW-0863">Zinc-finger</keyword>
<dbReference type="CDD" id="cd16536">
    <property type="entry name" value="RING-HC_RNF10"/>
    <property type="match status" value="1"/>
</dbReference>
<dbReference type="GO" id="GO:0008270">
    <property type="term" value="F:zinc ion binding"/>
    <property type="evidence" value="ECO:0007669"/>
    <property type="project" value="UniProtKB-KW"/>
</dbReference>
<sequence>MPQSSPSAATTASDMDKNSGSSSSSASSGSSKGQQPPRSASAGPAGESKPKSDGKNSSGSKRYNRKREPSYPKNESFSNQSRRSNSQKSKTFNKMPPQRGGGSSKLFSSSFNGGRRDEVAEAQRAEFSPAQFSGPKKINLNHLLNFTFEPRGHAGHFEGSGHGSWGKRNKWGHKPFNKELFLQANCQFVVSEEQDYTAHFADPDTLVNWDFVEQVRICSHEVPSCPICLYPPTAAKITRCGHIFCWACILHYLSLSEKTWSKCPICYSSVHKKDLKSVVATESRQYVVGDTITMQLMKREKGVLVALPKSKWMNVDHPIRLGDEQHSQYSKLLLASKEQVLQRVVLEEKVALEQQLAEEKHTPESCFIEAAIQELKTREEALSGLAESRGEVTGVMAALEQLVLMAPLAKESAFQARKSLFQQGVLEYLSAFDEETTEVCSLDSPSRPLALPLVEEEEAVSEPEPEGLTEACDYSELADDSLGEGTICIESSQQEPITKPGFTHLSSSPCYYFYQAEDGQHMFLHPVNVRCLVREYGSLEQSPEKISATVVEIAGYSMSEDVRQRHRYLSHLPLTCEFSICELALQPPLVSKETLEIFSDDIEKRKRQRQKKAREERRRERRIEMEENKKQGKNLQQFPAFNSYTCSSNSALGPTSTEGRGALSLSPLSRSPGSHADFLLTPLSPTAGQGSPSFCVGSLEEDSPFPSFAQMLRVGKAKADAWPKTAPKKDENSLVPPAPVDSDGESDNSDRVPVPSFQNSFSQAIEAAFMKLDTPATSDPLSEDRGGKKRKKQKQKLLFSTSVVYTK</sequence>
<gene>
    <name evidence="21" type="primary">RNF10</name>
</gene>
<dbReference type="GeneTree" id="ENSGT00390000001731"/>
<dbReference type="EC" id="2.3.2.27" evidence="6"/>
<keyword evidence="12" id="KW-0862">Zinc</keyword>
<feature type="region of interest" description="Disordered" evidence="19">
    <location>
        <begin position="720"/>
        <end position="795"/>
    </location>
</feature>
<dbReference type="GO" id="GO:0031643">
    <property type="term" value="P:positive regulation of myelination"/>
    <property type="evidence" value="ECO:0007669"/>
    <property type="project" value="TreeGrafter"/>
</dbReference>
<feature type="region of interest" description="Disordered" evidence="19">
    <location>
        <begin position="649"/>
        <end position="671"/>
    </location>
</feature>
<feature type="domain" description="RING-type" evidence="20">
    <location>
        <begin position="225"/>
        <end position="266"/>
    </location>
</feature>
<feature type="compositionally biased region" description="Low complexity" evidence="19">
    <location>
        <begin position="1"/>
        <end position="31"/>
    </location>
</feature>
<feature type="compositionally biased region" description="Basic and acidic residues" evidence="19">
    <location>
        <begin position="720"/>
        <end position="732"/>
    </location>
</feature>
<evidence type="ECO:0000313" key="21">
    <source>
        <dbReference type="Ensembl" id="ENSPCOP00000022341.1"/>
    </source>
</evidence>
<evidence type="ECO:0000256" key="14">
    <source>
        <dbReference type="ARBA" id="ARBA00035131"/>
    </source>
</evidence>
<dbReference type="SMART" id="SM00184">
    <property type="entry name" value="RING"/>
    <property type="match status" value="1"/>
</dbReference>
<evidence type="ECO:0000313" key="22">
    <source>
        <dbReference type="Proteomes" id="UP000233160"/>
    </source>
</evidence>
<dbReference type="PANTHER" id="PTHR12983:SF9">
    <property type="entry name" value="E3 UBIQUITIN-PROTEIN LIGASE RNF10"/>
    <property type="match status" value="1"/>
</dbReference>
<organism evidence="21 22">
    <name type="scientific">Propithecus coquereli</name>
    <name type="common">Coquerel's sifaka</name>
    <name type="synonym">Propithecus verreauxi coquereli</name>
    <dbReference type="NCBI Taxonomy" id="379532"/>
    <lineage>
        <taxon>Eukaryota</taxon>
        <taxon>Metazoa</taxon>
        <taxon>Chordata</taxon>
        <taxon>Craniata</taxon>
        <taxon>Vertebrata</taxon>
        <taxon>Euteleostomi</taxon>
        <taxon>Mammalia</taxon>
        <taxon>Eutheria</taxon>
        <taxon>Euarchontoglires</taxon>
        <taxon>Primates</taxon>
        <taxon>Strepsirrhini</taxon>
        <taxon>Lemuriformes</taxon>
        <taxon>Indriidae</taxon>
        <taxon>Propithecus</taxon>
    </lineage>
</organism>
<evidence type="ECO:0000256" key="6">
    <source>
        <dbReference type="ARBA" id="ARBA00012483"/>
    </source>
</evidence>
<dbReference type="Pfam" id="PF00097">
    <property type="entry name" value="zf-C3HC4"/>
    <property type="match status" value="1"/>
</dbReference>